<dbReference type="EMBL" id="LT906555">
    <property type="protein sequence ID" value="SNW62271.1"/>
    <property type="molecule type" value="Genomic_DNA"/>
</dbReference>
<keyword evidence="1" id="KW-1133">Transmembrane helix</keyword>
<keyword evidence="3" id="KW-1185">Reference proteome</keyword>
<dbReference type="GeneID" id="35382147"/>
<sequence>MCHPQFSWEDCPEQMEYRSFFIATTCVHFFVLISYSIISIVISNSSRTLRRKGDINCRLKLADWMRLSIILYSLFGLLHNVSLIFSEPLFHPLPTLLFYNMYALGMLITLLLIVKYWIGLAKLIAGDLQVDVSSLVSGGNKFSDTFITYISAVNLAVLILLVTLTYHYRDNTNTVNILLTMEAIWHSVNSLAIGISMTIFGSKVTNALSKSKCEESSKLHPRFKFLYLFFITVGPFYCAIHVLSIVYNIWYMSLTAWYIIYGFFNIAGLLIASSFLPLLARKSTEGQGFSSSGMINSVSVK</sequence>
<organism evidence="2">
    <name type="scientific">Orpheovirus IHUMI-LCC2</name>
    <dbReference type="NCBI Taxonomy" id="2023057"/>
    <lineage>
        <taxon>Viruses</taxon>
        <taxon>Varidnaviria</taxon>
        <taxon>Bamfordvirae</taxon>
        <taxon>Nucleocytoviricota</taxon>
        <taxon>Megaviricetes</taxon>
        <taxon>Pimascovirales</taxon>
        <taxon>Ocovirineae</taxon>
        <taxon>Orpheoviridae</taxon>
        <taxon>Alphaorpheovirus</taxon>
        <taxon>Alphaorpheovirus massiliense</taxon>
    </lineage>
</organism>
<dbReference type="RefSeq" id="YP_009448573.1">
    <property type="nucleotide sequence ID" value="NC_036594.1"/>
</dbReference>
<proteinExistence type="predicted"/>
<keyword evidence="1 2" id="KW-0812">Transmembrane</keyword>
<feature type="transmembrane region" description="Helical" evidence="1">
    <location>
        <begin position="183"/>
        <end position="204"/>
    </location>
</feature>
<feature type="transmembrane region" description="Helical" evidence="1">
    <location>
        <begin position="256"/>
        <end position="280"/>
    </location>
</feature>
<dbReference type="KEGG" id="vg:35382147"/>
<feature type="transmembrane region" description="Helical" evidence="1">
    <location>
        <begin position="146"/>
        <end position="168"/>
    </location>
</feature>
<evidence type="ECO:0000313" key="2">
    <source>
        <dbReference type="EMBL" id="SNW62271.1"/>
    </source>
</evidence>
<accession>A0A2I2L434</accession>
<gene>
    <name evidence="2" type="ORF">ORPV_367</name>
</gene>
<protein>
    <submittedName>
        <fullName evidence="2">Transmembrane domain-containing protein</fullName>
    </submittedName>
</protein>
<feature type="transmembrane region" description="Helical" evidence="1">
    <location>
        <begin position="225"/>
        <end position="250"/>
    </location>
</feature>
<dbReference type="Proteomes" id="UP000236316">
    <property type="component" value="Segment"/>
</dbReference>
<keyword evidence="1" id="KW-0472">Membrane</keyword>
<evidence type="ECO:0000256" key="1">
    <source>
        <dbReference type="SAM" id="Phobius"/>
    </source>
</evidence>
<name>A0A2I2L434_9VIRU</name>
<feature type="transmembrane region" description="Helical" evidence="1">
    <location>
        <begin position="97"/>
        <end position="118"/>
    </location>
</feature>
<evidence type="ECO:0000313" key="3">
    <source>
        <dbReference type="Proteomes" id="UP000236316"/>
    </source>
</evidence>
<reference evidence="2" key="1">
    <citation type="submission" date="2017-08" db="EMBL/GenBank/DDBJ databases">
        <authorList>
            <consortium name="Urmite Genomes"/>
        </authorList>
    </citation>
    <scope>NUCLEOTIDE SEQUENCE [LARGE SCALE GENOMIC DNA]</scope>
    <source>
        <strain evidence="2">IHUMI-LCC2</strain>
    </source>
</reference>
<feature type="transmembrane region" description="Helical" evidence="1">
    <location>
        <begin position="64"/>
        <end position="85"/>
    </location>
</feature>
<feature type="transmembrane region" description="Helical" evidence="1">
    <location>
        <begin position="20"/>
        <end position="43"/>
    </location>
</feature>